<evidence type="ECO:0000256" key="3">
    <source>
        <dbReference type="ARBA" id="ARBA00022827"/>
    </source>
</evidence>
<keyword evidence="2" id="KW-0285">Flavoprotein</keyword>
<dbReference type="OrthoDB" id="3340390at2759"/>
<dbReference type="EMBL" id="LXJU01000003">
    <property type="protein sequence ID" value="OGE56555.1"/>
    <property type="molecule type" value="Genomic_DNA"/>
</dbReference>
<dbReference type="Gene3D" id="3.50.50.60">
    <property type="entry name" value="FAD/NAD(P)-binding domain"/>
    <property type="match status" value="1"/>
</dbReference>
<evidence type="ECO:0000256" key="4">
    <source>
        <dbReference type="ARBA" id="ARBA00023002"/>
    </source>
</evidence>
<evidence type="ECO:0000313" key="6">
    <source>
        <dbReference type="Proteomes" id="UP000177622"/>
    </source>
</evidence>
<proteinExistence type="inferred from homology"/>
<reference evidence="5 6" key="1">
    <citation type="journal article" date="2016" name="Sci. Rep.">
        <title>Penicillium arizonense, a new, genome sequenced fungal species, reveals a high chemical diversity in secreted metabolites.</title>
        <authorList>
            <person name="Grijseels S."/>
            <person name="Nielsen J.C."/>
            <person name="Randelovic M."/>
            <person name="Nielsen J."/>
            <person name="Nielsen K.F."/>
            <person name="Workman M."/>
            <person name="Frisvad J.C."/>
        </authorList>
    </citation>
    <scope>NUCLEOTIDE SEQUENCE [LARGE SCALE GENOMIC DNA]</scope>
    <source>
        <strain evidence="5 6">CBS 141311</strain>
    </source>
</reference>
<comment type="caution">
    <text evidence="5">The sequence shown here is derived from an EMBL/GenBank/DDBJ whole genome shotgun (WGS) entry which is preliminary data.</text>
</comment>
<protein>
    <recommendedName>
        <fullName evidence="7">FAD-binding domain-containing protein</fullName>
    </recommendedName>
</protein>
<evidence type="ECO:0008006" key="7">
    <source>
        <dbReference type="Google" id="ProtNLM"/>
    </source>
</evidence>
<comment type="similarity">
    <text evidence="1">Belongs to the flavin-dependent halogenase family.</text>
</comment>
<keyword evidence="3" id="KW-0274">FAD</keyword>
<dbReference type="SUPFAM" id="SSF51905">
    <property type="entry name" value="FAD/NAD(P)-binding domain"/>
    <property type="match status" value="1"/>
</dbReference>
<sequence length="208" mass="23239">MSKSAIDWSHSASYYASPYIRIIGDARCFIEPPFPSGVHLALTDALSVAVSICATINGGFSERTAAKWYSQRILEAYTWSPVVVTSAYAQNTGKERRVLNEPDDAKFDHAFSFFPPIQGVAEIGGGELSREDMAHSVEYWFRVIRKVDGTMSLTSNGNELREDKYEQLTCDRMKKLELESDLNKFRADVGNEMTVKLHRGALGLMKGD</sequence>
<evidence type="ECO:0000256" key="2">
    <source>
        <dbReference type="ARBA" id="ARBA00022630"/>
    </source>
</evidence>
<dbReference type="InterPro" id="IPR050816">
    <property type="entry name" value="Flavin-dep_Halogenase_NPB"/>
</dbReference>
<dbReference type="STRING" id="1835702.A0A1F5LTR4"/>
<dbReference type="Proteomes" id="UP000177622">
    <property type="component" value="Unassembled WGS sequence"/>
</dbReference>
<organism evidence="5 6">
    <name type="scientific">Penicillium arizonense</name>
    <dbReference type="NCBI Taxonomy" id="1835702"/>
    <lineage>
        <taxon>Eukaryota</taxon>
        <taxon>Fungi</taxon>
        <taxon>Dikarya</taxon>
        <taxon>Ascomycota</taxon>
        <taxon>Pezizomycotina</taxon>
        <taxon>Eurotiomycetes</taxon>
        <taxon>Eurotiomycetidae</taxon>
        <taxon>Eurotiales</taxon>
        <taxon>Aspergillaceae</taxon>
        <taxon>Penicillium</taxon>
    </lineage>
</organism>
<dbReference type="GO" id="GO:0016491">
    <property type="term" value="F:oxidoreductase activity"/>
    <property type="evidence" value="ECO:0007669"/>
    <property type="project" value="UniProtKB-KW"/>
</dbReference>
<dbReference type="InterPro" id="IPR036188">
    <property type="entry name" value="FAD/NAD-bd_sf"/>
</dbReference>
<dbReference type="RefSeq" id="XP_022491983.1">
    <property type="nucleotide sequence ID" value="XM_022628193.1"/>
</dbReference>
<keyword evidence="4" id="KW-0560">Oxidoreductase</keyword>
<keyword evidence="6" id="KW-1185">Reference proteome</keyword>
<dbReference type="GeneID" id="34572927"/>
<gene>
    <name evidence="5" type="ORF">PENARI_c003G02856</name>
</gene>
<dbReference type="AlphaFoldDB" id="A0A1F5LTR4"/>
<dbReference type="PANTHER" id="PTHR43747">
    <property type="entry name" value="FAD-BINDING PROTEIN"/>
    <property type="match status" value="1"/>
</dbReference>
<dbReference type="PANTHER" id="PTHR43747:SF5">
    <property type="entry name" value="FAD-BINDING DOMAIN-CONTAINING PROTEIN"/>
    <property type="match status" value="1"/>
</dbReference>
<evidence type="ECO:0000313" key="5">
    <source>
        <dbReference type="EMBL" id="OGE56555.1"/>
    </source>
</evidence>
<name>A0A1F5LTR4_PENAI</name>
<evidence type="ECO:0000256" key="1">
    <source>
        <dbReference type="ARBA" id="ARBA00005706"/>
    </source>
</evidence>
<accession>A0A1F5LTR4</accession>